<evidence type="ECO:0000313" key="1">
    <source>
        <dbReference type="EMBL" id="KAH7856342.1"/>
    </source>
</evidence>
<dbReference type="Proteomes" id="UP000828048">
    <property type="component" value="Chromosome 3"/>
</dbReference>
<keyword evidence="2" id="KW-1185">Reference proteome</keyword>
<proteinExistence type="predicted"/>
<accession>A0ACB7YT10</accession>
<gene>
    <name evidence="1" type="ORF">Vadar_000328</name>
</gene>
<evidence type="ECO:0000313" key="2">
    <source>
        <dbReference type="Proteomes" id="UP000828048"/>
    </source>
</evidence>
<protein>
    <submittedName>
        <fullName evidence="1">Uncharacterized protein</fullName>
    </submittedName>
</protein>
<organism evidence="1 2">
    <name type="scientific">Vaccinium darrowii</name>
    <dbReference type="NCBI Taxonomy" id="229202"/>
    <lineage>
        <taxon>Eukaryota</taxon>
        <taxon>Viridiplantae</taxon>
        <taxon>Streptophyta</taxon>
        <taxon>Embryophyta</taxon>
        <taxon>Tracheophyta</taxon>
        <taxon>Spermatophyta</taxon>
        <taxon>Magnoliopsida</taxon>
        <taxon>eudicotyledons</taxon>
        <taxon>Gunneridae</taxon>
        <taxon>Pentapetalae</taxon>
        <taxon>asterids</taxon>
        <taxon>Ericales</taxon>
        <taxon>Ericaceae</taxon>
        <taxon>Vaccinioideae</taxon>
        <taxon>Vaccinieae</taxon>
        <taxon>Vaccinium</taxon>
    </lineage>
</organism>
<sequence>MKNSKSNTPTSSNSPEKLDRKTVERNRRIHMKGLCLKLTSLVPPHHFQPSKEMLSQQEQLDQVATYIKQLKERVDELKARKAIAMGNNMNTSGSGSTDTNMIDREATASSMAEHFRLPVVELRELGSSLEVNLVTGLKKNFKLCEVISVLDEEGAEVVSANFSTVGDRVFHTIHAQVKVSRVGVETPRLYQRLKDLVCS</sequence>
<comment type="caution">
    <text evidence="1">The sequence shown here is derived from an EMBL/GenBank/DDBJ whole genome shotgun (WGS) entry which is preliminary data.</text>
</comment>
<name>A0ACB7YT10_9ERIC</name>
<dbReference type="EMBL" id="CM037153">
    <property type="protein sequence ID" value="KAH7856342.1"/>
    <property type="molecule type" value="Genomic_DNA"/>
</dbReference>
<reference evidence="1 2" key="1">
    <citation type="journal article" date="2021" name="Hortic Res">
        <title>High-quality reference genome and annotation aids understanding of berry development for evergreen blueberry (Vaccinium darrowii).</title>
        <authorList>
            <person name="Yu J."/>
            <person name="Hulse-Kemp A.M."/>
            <person name="Babiker E."/>
            <person name="Staton M."/>
        </authorList>
    </citation>
    <scope>NUCLEOTIDE SEQUENCE [LARGE SCALE GENOMIC DNA]</scope>
    <source>
        <strain evidence="2">cv. NJ 8807/NJ 8810</strain>
        <tissue evidence="1">Young leaf</tissue>
    </source>
</reference>